<dbReference type="Proteomes" id="UP000429232">
    <property type="component" value="Chromosome"/>
</dbReference>
<dbReference type="RefSeq" id="WP_157523630.1">
    <property type="nucleotide sequence ID" value="NZ_CP066775.1"/>
</dbReference>
<proteinExistence type="predicted"/>
<dbReference type="Gene3D" id="3.40.50.880">
    <property type="match status" value="1"/>
</dbReference>
<dbReference type="Pfam" id="PF07584">
    <property type="entry name" value="BatA"/>
    <property type="match status" value="1"/>
</dbReference>
<reference evidence="2 3" key="1">
    <citation type="submission" date="2020-12" db="EMBL/GenBank/DDBJ databases">
        <title>HMF7856_wgs.fasta genome submission.</title>
        <authorList>
            <person name="Kang H."/>
            <person name="Kim H."/>
            <person name="Joh K."/>
        </authorList>
    </citation>
    <scope>NUCLEOTIDE SEQUENCE [LARGE SCALE GENOMIC DNA]</scope>
    <source>
        <strain evidence="2 3">HMF7856</strain>
    </source>
</reference>
<dbReference type="PANTHER" id="PTHR37464:SF1">
    <property type="entry name" value="BLL2463 PROTEIN"/>
    <property type="match status" value="1"/>
</dbReference>
<dbReference type="InterPro" id="IPR029062">
    <property type="entry name" value="Class_I_gatase-like"/>
</dbReference>
<dbReference type="InterPro" id="IPR024163">
    <property type="entry name" value="Aerotolerance_reg_N"/>
</dbReference>
<feature type="domain" description="Aerotolerance regulator N-terminal" evidence="1">
    <location>
        <begin position="1"/>
        <end position="76"/>
    </location>
</feature>
<keyword evidence="3" id="KW-1185">Reference proteome</keyword>
<accession>A0A6I4IN28</accession>
<protein>
    <submittedName>
        <fullName evidence="2">BatA domain-containing protein</fullName>
    </submittedName>
</protein>
<evidence type="ECO:0000313" key="2">
    <source>
        <dbReference type="EMBL" id="QQL51055.1"/>
    </source>
</evidence>
<sequence length="673" mass="74912">MHFEYPAFLFALFALLIPIIIHLFNFRRYKKLYFSNVQFLKQVEEQQASGRNIKERLILLNRLLALLFLILAFAKPYLSKQGNAALNSRQTVSIFIDNSNSMQALGSEGSLLDEAKSRAKQIAAGYDLNTRFQLLTQDFFGKDQRFIDRAEFDNEVDGVALSSQSRNIADIITRQQSLLLGKGTSYIVSDFQLGMNDGKTSKLSNALNLIQLKANSLPNLAIDSVWLQRAVHRPGEIEKLVFKLHNYADEKAVQVLLKLYINGQQKGLGSYNVAAGAVVTDTISFSGLQSGWQRAELRLQDNPVIFDNNFYFGFNVSAQMPVLLIGDNTPNFYIKSAFGSEPFFNITATPFGGINYSSLQNYPLIVISDVRELSAGLSQQLKAYVQKGGNLAIFPSKDADITSYKNFLESINGGYLEKKVNDTLKVSRLNLSAALYKNTFENVPQNPDLPKVTAYYPLTNGASSEQLMTLQNNRAFWQTSKYKSGRVYICAVPVDEAFSNLPRHSLFITTLLRIALSSGSEQALYSTIGQTKPIALNNLTTNADDVLRLVNGKQQIIPDLRNIDGATTLYVSDQITRPGIYNLSKKDSLVAVLSFNSNRRESNLHYYSSAALKEIAGKAGKVIEADRSAVKSQTGNAGLGFQLWKLCLILTLIFLAIEILLIRFYKVPKTATA</sequence>
<dbReference type="InterPro" id="IPR011933">
    <property type="entry name" value="Double_TM_dom"/>
</dbReference>
<dbReference type="NCBIfam" id="TIGR02226">
    <property type="entry name" value="two_anch"/>
    <property type="match status" value="1"/>
</dbReference>
<dbReference type="KEGG" id="mgik:GO620_006285"/>
<evidence type="ECO:0000259" key="1">
    <source>
        <dbReference type="Pfam" id="PF07584"/>
    </source>
</evidence>
<organism evidence="2 3">
    <name type="scientific">Mucilaginibacter ginkgonis</name>
    <dbReference type="NCBI Taxonomy" id="2682091"/>
    <lineage>
        <taxon>Bacteria</taxon>
        <taxon>Pseudomonadati</taxon>
        <taxon>Bacteroidota</taxon>
        <taxon>Sphingobacteriia</taxon>
        <taxon>Sphingobacteriales</taxon>
        <taxon>Sphingobacteriaceae</taxon>
        <taxon>Mucilaginibacter</taxon>
    </lineage>
</organism>
<dbReference type="PANTHER" id="PTHR37464">
    <property type="entry name" value="BLL2463 PROTEIN"/>
    <property type="match status" value="1"/>
</dbReference>
<dbReference type="EMBL" id="CP066775">
    <property type="protein sequence ID" value="QQL51055.1"/>
    <property type="molecule type" value="Genomic_DNA"/>
</dbReference>
<dbReference type="CDD" id="cd03143">
    <property type="entry name" value="A4_beta-galactosidase_middle_domain"/>
    <property type="match status" value="1"/>
</dbReference>
<dbReference type="SUPFAM" id="SSF52317">
    <property type="entry name" value="Class I glutamine amidotransferase-like"/>
    <property type="match status" value="1"/>
</dbReference>
<gene>
    <name evidence="2" type="ORF">GO620_006285</name>
</gene>
<evidence type="ECO:0000313" key="3">
    <source>
        <dbReference type="Proteomes" id="UP000429232"/>
    </source>
</evidence>
<dbReference type="AlphaFoldDB" id="A0A6I4IN28"/>
<name>A0A6I4IN28_9SPHI</name>